<proteinExistence type="predicted"/>
<evidence type="ECO:0000259" key="4">
    <source>
        <dbReference type="Pfam" id="PF13579"/>
    </source>
</evidence>
<dbReference type="RefSeq" id="WP_105860199.1">
    <property type="nucleotide sequence ID" value="NZ_PUEJ01000001.1"/>
</dbReference>
<reference evidence="5 6" key="1">
    <citation type="submission" date="2018-02" db="EMBL/GenBank/DDBJ databases">
        <title>Whole genome sequencing of endophytic bacterium.</title>
        <authorList>
            <person name="Eedara R."/>
            <person name="Podile A.R."/>
        </authorList>
    </citation>
    <scope>NUCLEOTIDE SEQUENCE [LARGE SCALE GENOMIC DNA]</scope>
    <source>
        <strain evidence="5 6">RP1T</strain>
    </source>
</reference>
<dbReference type="InterPro" id="IPR028098">
    <property type="entry name" value="Glyco_trans_4-like_N"/>
</dbReference>
<evidence type="ECO:0000313" key="6">
    <source>
        <dbReference type="Proteomes" id="UP000237682"/>
    </source>
</evidence>
<dbReference type="AlphaFoldDB" id="A0A2S9QIR7"/>
<dbReference type="Pfam" id="PF13579">
    <property type="entry name" value="Glyco_trans_4_4"/>
    <property type="match status" value="1"/>
</dbReference>
<dbReference type="OrthoDB" id="9790710at2"/>
<dbReference type="Proteomes" id="UP000237682">
    <property type="component" value="Unassembled WGS sequence"/>
</dbReference>
<keyword evidence="2" id="KW-0808">Transferase</keyword>
<keyword evidence="6" id="KW-1185">Reference proteome</keyword>
<organism evidence="5 6">
    <name type="scientific">Labrys okinawensis</name>
    <dbReference type="NCBI Taxonomy" id="346911"/>
    <lineage>
        <taxon>Bacteria</taxon>
        <taxon>Pseudomonadati</taxon>
        <taxon>Pseudomonadota</taxon>
        <taxon>Alphaproteobacteria</taxon>
        <taxon>Hyphomicrobiales</taxon>
        <taxon>Xanthobacteraceae</taxon>
        <taxon>Labrys</taxon>
    </lineage>
</organism>
<evidence type="ECO:0000259" key="3">
    <source>
        <dbReference type="Pfam" id="PF00534"/>
    </source>
</evidence>
<sequence length="396" mass="42320">MRLRCLHVVPTYLPALRYGGPIHAVHGLCRALAGRGCDVQVYTTNVDGNGVLPVPTDRPVQLDGVNVHYFPAGLGRRLYRSPAMGRELAQNIASFDIVHLHSVFLWPTTAAARFARRNGIPYLLAPRGMLVGPLIRRKSRLLKSAWIRAFDRANLGGAAAIHVTSRSERLDIEKLALPARAFALVPNGIDTPPVNAGLLSRDHARPYVLFLGRISWKKGIERLIDAMQVVADADLVIAGNDDEGETARLRARAAALGVNARIRFVGPVHGEEKWYLLRNCAAFALASHSENFGNAVLEAMACARPVVVTPEVGLADVVADAGCGLVVEGSPAALGAALSSLLADADFAARLGQAGEKTAREQFSWPGIAAAMIDVYQEAILAQAGEAAPAERAVHV</sequence>
<protein>
    <recommendedName>
        <fullName evidence="7">Glycosyl transferase family 1</fullName>
    </recommendedName>
</protein>
<dbReference type="GO" id="GO:0016757">
    <property type="term" value="F:glycosyltransferase activity"/>
    <property type="evidence" value="ECO:0007669"/>
    <property type="project" value="UniProtKB-KW"/>
</dbReference>
<dbReference type="EMBL" id="PUEJ01000001">
    <property type="protein sequence ID" value="PRH89233.1"/>
    <property type="molecule type" value="Genomic_DNA"/>
</dbReference>
<evidence type="ECO:0000256" key="1">
    <source>
        <dbReference type="ARBA" id="ARBA00022676"/>
    </source>
</evidence>
<feature type="domain" description="Glycosyl transferase family 1" evidence="3">
    <location>
        <begin position="203"/>
        <end position="357"/>
    </location>
</feature>
<dbReference type="InterPro" id="IPR001296">
    <property type="entry name" value="Glyco_trans_1"/>
</dbReference>
<dbReference type="SUPFAM" id="SSF53756">
    <property type="entry name" value="UDP-Glycosyltransferase/glycogen phosphorylase"/>
    <property type="match status" value="1"/>
</dbReference>
<dbReference type="PANTHER" id="PTHR12526:SF510">
    <property type="entry name" value="D-INOSITOL 3-PHOSPHATE GLYCOSYLTRANSFERASE"/>
    <property type="match status" value="1"/>
</dbReference>
<dbReference type="Pfam" id="PF00534">
    <property type="entry name" value="Glycos_transf_1"/>
    <property type="match status" value="1"/>
</dbReference>
<dbReference type="Gene3D" id="3.40.50.2000">
    <property type="entry name" value="Glycogen Phosphorylase B"/>
    <property type="match status" value="2"/>
</dbReference>
<keyword evidence="1" id="KW-0328">Glycosyltransferase</keyword>
<dbReference type="PANTHER" id="PTHR12526">
    <property type="entry name" value="GLYCOSYLTRANSFERASE"/>
    <property type="match status" value="1"/>
</dbReference>
<evidence type="ECO:0000256" key="2">
    <source>
        <dbReference type="ARBA" id="ARBA00022679"/>
    </source>
</evidence>
<evidence type="ECO:0008006" key="7">
    <source>
        <dbReference type="Google" id="ProtNLM"/>
    </source>
</evidence>
<feature type="domain" description="Glycosyltransferase subfamily 4-like N-terminal" evidence="4">
    <location>
        <begin position="19"/>
        <end position="188"/>
    </location>
</feature>
<accession>A0A2S9QIR7</accession>
<comment type="caution">
    <text evidence="5">The sequence shown here is derived from an EMBL/GenBank/DDBJ whole genome shotgun (WGS) entry which is preliminary data.</text>
</comment>
<name>A0A2S9QIR7_9HYPH</name>
<gene>
    <name evidence="5" type="ORF">C5L14_01160</name>
</gene>
<evidence type="ECO:0000313" key="5">
    <source>
        <dbReference type="EMBL" id="PRH89233.1"/>
    </source>
</evidence>